<dbReference type="KEGG" id="psel:GM415_06540"/>
<evidence type="ECO:0000256" key="4">
    <source>
        <dbReference type="PROSITE-ProRule" id="PRU00236"/>
    </source>
</evidence>
<organism evidence="6 7">
    <name type="scientific">Pseudodesulfovibrio cashew</name>
    <dbReference type="NCBI Taxonomy" id="2678688"/>
    <lineage>
        <taxon>Bacteria</taxon>
        <taxon>Pseudomonadati</taxon>
        <taxon>Thermodesulfobacteriota</taxon>
        <taxon>Desulfovibrionia</taxon>
        <taxon>Desulfovibrionales</taxon>
        <taxon>Desulfovibrionaceae</taxon>
    </lineage>
</organism>
<dbReference type="InterPro" id="IPR029035">
    <property type="entry name" value="DHS-like_NAD/FAD-binding_dom"/>
</dbReference>
<evidence type="ECO:0000256" key="1">
    <source>
        <dbReference type="ARBA" id="ARBA00012928"/>
    </source>
</evidence>
<dbReference type="PANTHER" id="PTHR11085">
    <property type="entry name" value="NAD-DEPENDENT PROTEIN DEACYLASE SIRTUIN-5, MITOCHONDRIAL-RELATED"/>
    <property type="match status" value="1"/>
</dbReference>
<keyword evidence="3" id="KW-0520">NAD</keyword>
<feature type="domain" description="Deacetylase sirtuin-type" evidence="5">
    <location>
        <begin position="1"/>
        <end position="247"/>
    </location>
</feature>
<feature type="active site" description="Proton acceptor" evidence="4">
    <location>
        <position position="120"/>
    </location>
</feature>
<protein>
    <recommendedName>
        <fullName evidence="1">protein acetyllysine N-acetyltransferase</fullName>
        <ecNumber evidence="1">2.3.1.286</ecNumber>
    </recommendedName>
</protein>
<evidence type="ECO:0000313" key="7">
    <source>
        <dbReference type="Proteomes" id="UP000428328"/>
    </source>
</evidence>
<evidence type="ECO:0000259" key="5">
    <source>
        <dbReference type="PROSITE" id="PS50305"/>
    </source>
</evidence>
<dbReference type="InterPro" id="IPR026590">
    <property type="entry name" value="Ssirtuin_cat_dom"/>
</dbReference>
<evidence type="ECO:0000256" key="2">
    <source>
        <dbReference type="ARBA" id="ARBA00022679"/>
    </source>
</evidence>
<dbReference type="AlphaFoldDB" id="A0A6I6JHF8"/>
<dbReference type="Gene3D" id="3.40.50.1220">
    <property type="entry name" value="TPP-binding domain"/>
    <property type="match status" value="1"/>
</dbReference>
<dbReference type="InterPro" id="IPR050134">
    <property type="entry name" value="NAD-dep_sirtuin_deacylases"/>
</dbReference>
<dbReference type="GO" id="GO:0070403">
    <property type="term" value="F:NAD+ binding"/>
    <property type="evidence" value="ECO:0007669"/>
    <property type="project" value="InterPro"/>
</dbReference>
<dbReference type="Gene3D" id="3.30.1600.10">
    <property type="entry name" value="SIR2/SIRT2 'Small Domain"/>
    <property type="match status" value="1"/>
</dbReference>
<evidence type="ECO:0000313" key="6">
    <source>
        <dbReference type="EMBL" id="QGY39792.1"/>
    </source>
</evidence>
<sequence>MSNHALANAARVLRESRCTLAFTGAGISVESGVPPFRGPGGVWAKYDPAKFEKAYFRRNPEEVWPLLKEIFYSRLVHAKPNPAHYALAELERAGMLDGIVTQNIDGLHQEAGSLVVHEYHGSTRRMQCMKCREFFDASNISLEKLPPPCPVCGGLLKPDFVFFGEGIPTDVHRAATDLAGRAEVCLIVGTGGTVVPAGRIPYIVKNRGGVLIEINLHDTSYSYTVSDYYLQGKAGTRLPELVAATLG</sequence>
<dbReference type="GO" id="GO:0046872">
    <property type="term" value="F:metal ion binding"/>
    <property type="evidence" value="ECO:0007669"/>
    <property type="project" value="UniProtKB-KW"/>
</dbReference>
<name>A0A6I6JHF8_9BACT</name>
<gene>
    <name evidence="6" type="ORF">GM415_06540</name>
</gene>
<keyword evidence="7" id="KW-1185">Reference proteome</keyword>
<accession>A0A6I6JHF8</accession>
<feature type="binding site" evidence="4">
    <location>
        <position position="131"/>
    </location>
    <ligand>
        <name>Zn(2+)</name>
        <dbReference type="ChEBI" id="CHEBI:29105"/>
    </ligand>
</feature>
<keyword evidence="2" id="KW-0808">Transferase</keyword>
<keyword evidence="4" id="KW-0862">Zinc</keyword>
<feature type="binding site" evidence="4">
    <location>
        <position position="149"/>
    </location>
    <ligand>
        <name>Zn(2+)</name>
        <dbReference type="ChEBI" id="CHEBI:29105"/>
    </ligand>
</feature>
<dbReference type="EMBL" id="CP046400">
    <property type="protein sequence ID" value="QGY39792.1"/>
    <property type="molecule type" value="Genomic_DNA"/>
</dbReference>
<dbReference type="GO" id="GO:0017136">
    <property type="term" value="F:histone deacetylase activity, NAD-dependent"/>
    <property type="evidence" value="ECO:0007669"/>
    <property type="project" value="TreeGrafter"/>
</dbReference>
<dbReference type="PROSITE" id="PS50305">
    <property type="entry name" value="SIRTUIN"/>
    <property type="match status" value="1"/>
</dbReference>
<feature type="binding site" evidence="4">
    <location>
        <position position="128"/>
    </location>
    <ligand>
        <name>Zn(2+)</name>
        <dbReference type="ChEBI" id="CHEBI:29105"/>
    </ligand>
</feature>
<dbReference type="Proteomes" id="UP000428328">
    <property type="component" value="Chromosome"/>
</dbReference>
<dbReference type="Pfam" id="PF02146">
    <property type="entry name" value="SIR2"/>
    <property type="match status" value="1"/>
</dbReference>
<dbReference type="EC" id="2.3.1.286" evidence="1"/>
<dbReference type="NCBIfam" id="NF001753">
    <property type="entry name" value="PRK00481.1-3"/>
    <property type="match status" value="1"/>
</dbReference>
<evidence type="ECO:0000256" key="3">
    <source>
        <dbReference type="ARBA" id="ARBA00023027"/>
    </source>
</evidence>
<reference evidence="6 7" key="1">
    <citation type="submission" date="2019-11" db="EMBL/GenBank/DDBJ databases">
        <authorList>
            <person name="Zheng R.K."/>
            <person name="Sun C.M."/>
        </authorList>
    </citation>
    <scope>NUCLEOTIDE SEQUENCE [LARGE SCALE GENOMIC DNA]</scope>
    <source>
        <strain evidence="6 7">SRB007</strain>
    </source>
</reference>
<dbReference type="SUPFAM" id="SSF52467">
    <property type="entry name" value="DHS-like NAD/FAD-binding domain"/>
    <property type="match status" value="1"/>
</dbReference>
<dbReference type="InterPro" id="IPR003000">
    <property type="entry name" value="Sirtuin"/>
</dbReference>
<dbReference type="InterPro" id="IPR026591">
    <property type="entry name" value="Sirtuin_cat_small_dom_sf"/>
</dbReference>
<dbReference type="RefSeq" id="WP_158947017.1">
    <property type="nucleotide sequence ID" value="NZ_CP046400.1"/>
</dbReference>
<dbReference type="PANTHER" id="PTHR11085:SF11">
    <property type="entry name" value="NAD-DEPENDENT PROTEIN DEACETYLASE"/>
    <property type="match status" value="1"/>
</dbReference>
<proteinExistence type="predicted"/>
<keyword evidence="4" id="KW-0479">Metal-binding</keyword>
<feature type="binding site" evidence="4">
    <location>
        <position position="152"/>
    </location>
    <ligand>
        <name>Zn(2+)</name>
        <dbReference type="ChEBI" id="CHEBI:29105"/>
    </ligand>
</feature>